<evidence type="ECO:0000313" key="1">
    <source>
        <dbReference type="EMBL" id="SHH39334.1"/>
    </source>
</evidence>
<organism evidence="1 2">
    <name type="scientific">Clostridium collagenovorans DSM 3089</name>
    <dbReference type="NCBI Taxonomy" id="1121306"/>
    <lineage>
        <taxon>Bacteria</taxon>
        <taxon>Bacillati</taxon>
        <taxon>Bacillota</taxon>
        <taxon>Clostridia</taxon>
        <taxon>Eubacteriales</taxon>
        <taxon>Clostridiaceae</taxon>
        <taxon>Clostridium</taxon>
    </lineage>
</organism>
<gene>
    <name evidence="1" type="ORF">SAMN02745196_00216</name>
</gene>
<dbReference type="RefSeq" id="WP_178138929.1">
    <property type="nucleotide sequence ID" value="NZ_FQXP01000003.1"/>
</dbReference>
<dbReference type="EMBL" id="FQXP01000003">
    <property type="protein sequence ID" value="SHH39334.1"/>
    <property type="molecule type" value="Genomic_DNA"/>
</dbReference>
<dbReference type="AlphaFoldDB" id="A0A1M5SLA8"/>
<protein>
    <submittedName>
        <fullName evidence="1">Uncharacterized protein</fullName>
    </submittedName>
</protein>
<keyword evidence="2" id="KW-1185">Reference proteome</keyword>
<accession>A0A1M5SLA8</accession>
<dbReference type="STRING" id="1121306.SAMN02745196_00216"/>
<dbReference type="Proteomes" id="UP000184526">
    <property type="component" value="Unassembled WGS sequence"/>
</dbReference>
<proteinExistence type="predicted"/>
<sequence>MNKKDSSSMMNMSKVGNYTKGAVQQFEENIVSKHNYLEEVNENLSKNHSNFK</sequence>
<evidence type="ECO:0000313" key="2">
    <source>
        <dbReference type="Proteomes" id="UP000184526"/>
    </source>
</evidence>
<reference evidence="1 2" key="1">
    <citation type="submission" date="2016-11" db="EMBL/GenBank/DDBJ databases">
        <authorList>
            <person name="Jaros S."/>
            <person name="Januszkiewicz K."/>
            <person name="Wedrychowicz H."/>
        </authorList>
    </citation>
    <scope>NUCLEOTIDE SEQUENCE [LARGE SCALE GENOMIC DNA]</scope>
    <source>
        <strain evidence="1 2">DSM 3089</strain>
    </source>
</reference>
<name>A0A1M5SLA8_9CLOT</name>